<comment type="caution">
    <text evidence="1">The sequence shown here is derived from an EMBL/GenBank/DDBJ whole genome shotgun (WGS) entry which is preliminary data.</text>
</comment>
<dbReference type="EMBL" id="VUJX02000001">
    <property type="protein sequence ID" value="KAL0944524.1"/>
    <property type="molecule type" value="Genomic_DNA"/>
</dbReference>
<evidence type="ECO:0000313" key="2">
    <source>
        <dbReference type="Proteomes" id="UP000805649"/>
    </source>
</evidence>
<reference evidence="1 2" key="1">
    <citation type="journal article" date="2020" name="Phytopathology">
        <title>Genome Sequence Resources of Colletotrichum truncatum, C. plurivorum, C. musicola, and C. sojae: Four Species Pathogenic to Soybean (Glycine max).</title>
        <authorList>
            <person name="Rogerio F."/>
            <person name="Boufleur T.R."/>
            <person name="Ciampi-Guillardi M."/>
            <person name="Sukno S.A."/>
            <person name="Thon M.R."/>
            <person name="Massola Junior N.S."/>
            <person name="Baroncelli R."/>
        </authorList>
    </citation>
    <scope>NUCLEOTIDE SEQUENCE [LARGE SCALE GENOMIC DNA]</scope>
    <source>
        <strain evidence="1 2">CMES1059</strain>
    </source>
</reference>
<name>A0ACC3ZK71_COLTU</name>
<proteinExistence type="predicted"/>
<dbReference type="Proteomes" id="UP000805649">
    <property type="component" value="Unassembled WGS sequence"/>
</dbReference>
<keyword evidence="2" id="KW-1185">Reference proteome</keyword>
<organism evidence="1 2">
    <name type="scientific">Colletotrichum truncatum</name>
    <name type="common">Anthracnose fungus</name>
    <name type="synonym">Colletotrichum capsici</name>
    <dbReference type="NCBI Taxonomy" id="5467"/>
    <lineage>
        <taxon>Eukaryota</taxon>
        <taxon>Fungi</taxon>
        <taxon>Dikarya</taxon>
        <taxon>Ascomycota</taxon>
        <taxon>Pezizomycotina</taxon>
        <taxon>Sordariomycetes</taxon>
        <taxon>Hypocreomycetidae</taxon>
        <taxon>Glomerellales</taxon>
        <taxon>Glomerellaceae</taxon>
        <taxon>Colletotrichum</taxon>
        <taxon>Colletotrichum truncatum species complex</taxon>
    </lineage>
</organism>
<protein>
    <submittedName>
        <fullName evidence="1">Uncharacterized protein</fullName>
    </submittedName>
</protein>
<sequence>MSSAYYVCFDWTRRCVSVDLHTLFPRLPTHGPGEGPSPHGILTRPKLLFQAGHASSLYCCIFLRLWC</sequence>
<accession>A0ACC3ZK71</accession>
<gene>
    <name evidence="1" type="ORF">CTRU02_202411</name>
</gene>
<evidence type="ECO:0000313" key="1">
    <source>
        <dbReference type="EMBL" id="KAL0944524.1"/>
    </source>
</evidence>